<evidence type="ECO:0000313" key="5">
    <source>
        <dbReference type="Proteomes" id="UP000639772"/>
    </source>
</evidence>
<dbReference type="PANTHER" id="PTHR31348">
    <property type="entry name" value="EID1-LIKE F-BOX PROTEIN 2-RELATED"/>
    <property type="match status" value="1"/>
</dbReference>
<name>A0A835S2S3_VANPL</name>
<keyword evidence="4" id="KW-1185">Reference proteome</keyword>
<gene>
    <name evidence="3" type="ORF">HPP92_000980</name>
    <name evidence="2" type="ORF">HPP92_001143</name>
</gene>
<dbReference type="Proteomes" id="UP000636800">
    <property type="component" value="Chromosome 1"/>
</dbReference>
<feature type="compositionally biased region" description="Basic and acidic residues" evidence="1">
    <location>
        <begin position="259"/>
        <end position="273"/>
    </location>
</feature>
<dbReference type="OrthoDB" id="761790at2759"/>
<dbReference type="EMBL" id="JADCNM010000001">
    <property type="protein sequence ID" value="KAG0500908.1"/>
    <property type="molecule type" value="Genomic_DNA"/>
</dbReference>
<evidence type="ECO:0000313" key="4">
    <source>
        <dbReference type="Proteomes" id="UP000636800"/>
    </source>
</evidence>
<evidence type="ECO:0000313" key="2">
    <source>
        <dbReference type="EMBL" id="KAG0496452.1"/>
    </source>
</evidence>
<evidence type="ECO:0008006" key="6">
    <source>
        <dbReference type="Google" id="ProtNLM"/>
    </source>
</evidence>
<feature type="compositionally biased region" description="Acidic residues" evidence="1">
    <location>
        <begin position="248"/>
        <end position="258"/>
    </location>
</feature>
<protein>
    <recommendedName>
        <fullName evidence="6">EID1-like F-box protein 3</fullName>
    </recommendedName>
</protein>
<evidence type="ECO:0000256" key="1">
    <source>
        <dbReference type="SAM" id="MobiDB-lite"/>
    </source>
</evidence>
<proteinExistence type="predicted"/>
<sequence>MDKKEAGRRGSRRRDGEENSGIMDERVLLLVFGRLNWDPHLVCVAAQVNRRLHAVANRVLWREVCISRAPRMVAALTRDTPAGPGRVGGGWAALAKLLFHCCGGAPSLAFPLPCRLPGHFVRFSRFSKTSGRSFLARQCCGDLLYVSDPCEHRMEGVAEGEDLGAYRGVFRSFTKSRTLACLVGRRAELERGVRCPYCKVPVWSMTAAKLVPSSAARRLGTRYGKLEYFVCVNGHLHGNCRLTHLSTDDEEEDVSGNEEDGKDKLRNGRLDGQEEAVHITC</sequence>
<dbReference type="Proteomes" id="UP000639772">
    <property type="component" value="Chromosome 1"/>
</dbReference>
<reference evidence="4 5" key="1">
    <citation type="journal article" date="2020" name="Nat. Food">
        <title>A phased Vanilla planifolia genome enables genetic improvement of flavour and production.</title>
        <authorList>
            <person name="Hasing T."/>
            <person name="Tang H."/>
            <person name="Brym M."/>
            <person name="Khazi F."/>
            <person name="Huang T."/>
            <person name="Chambers A.H."/>
        </authorList>
    </citation>
    <scope>NUCLEOTIDE SEQUENCE [LARGE SCALE GENOMIC DNA]</scope>
    <source>
        <tissue evidence="2">Leaf</tissue>
    </source>
</reference>
<dbReference type="InterPro" id="IPR036047">
    <property type="entry name" value="F-box-like_dom_sf"/>
</dbReference>
<dbReference type="EMBL" id="JADCNL010000001">
    <property type="protein sequence ID" value="KAG0496452.1"/>
    <property type="molecule type" value="Genomic_DNA"/>
</dbReference>
<feature type="region of interest" description="Disordered" evidence="1">
    <location>
        <begin position="247"/>
        <end position="273"/>
    </location>
</feature>
<dbReference type="AlphaFoldDB" id="A0A835S2S3"/>
<evidence type="ECO:0000313" key="3">
    <source>
        <dbReference type="EMBL" id="KAG0500908.1"/>
    </source>
</evidence>
<dbReference type="InterPro" id="IPR040267">
    <property type="entry name" value="EID1-like"/>
</dbReference>
<accession>A0A835S2S3</accession>
<comment type="caution">
    <text evidence="2">The sequence shown here is derived from an EMBL/GenBank/DDBJ whole genome shotgun (WGS) entry which is preliminary data.</text>
</comment>
<dbReference type="SUPFAM" id="SSF81383">
    <property type="entry name" value="F-box domain"/>
    <property type="match status" value="1"/>
</dbReference>
<organism evidence="2 4">
    <name type="scientific">Vanilla planifolia</name>
    <name type="common">Vanilla</name>
    <dbReference type="NCBI Taxonomy" id="51239"/>
    <lineage>
        <taxon>Eukaryota</taxon>
        <taxon>Viridiplantae</taxon>
        <taxon>Streptophyta</taxon>
        <taxon>Embryophyta</taxon>
        <taxon>Tracheophyta</taxon>
        <taxon>Spermatophyta</taxon>
        <taxon>Magnoliopsida</taxon>
        <taxon>Liliopsida</taxon>
        <taxon>Asparagales</taxon>
        <taxon>Orchidaceae</taxon>
        <taxon>Vanilloideae</taxon>
        <taxon>Vanilleae</taxon>
        <taxon>Vanilla</taxon>
    </lineage>
</organism>
<dbReference type="PANTHER" id="PTHR31348:SF3">
    <property type="entry name" value="EID1-LIKE F-BOX PROTEIN 3"/>
    <property type="match status" value="1"/>
</dbReference>